<protein>
    <submittedName>
        <fullName evidence="1">Protein of uncharacterized function (DUF327)</fullName>
    </submittedName>
</protein>
<sequence length="111" mass="12838">MREFVVSDVNAQKQKILTEAKSLVQNPTVENMQAYQITIKDFVSSAVAQLYMTAIKSAWENKPQENFYLQISEVDNMLQKISQSVDEGNTENLINQCGQLNELLERLFWYN</sequence>
<evidence type="ECO:0000313" key="2">
    <source>
        <dbReference type="Proteomes" id="UP000215383"/>
    </source>
</evidence>
<dbReference type="InterPro" id="IPR005585">
    <property type="entry name" value="DUF327"/>
</dbReference>
<proteinExistence type="predicted"/>
<dbReference type="RefSeq" id="WP_027890500.1">
    <property type="nucleotide sequence ID" value="NZ_LT906446.1"/>
</dbReference>
<keyword evidence="2" id="KW-1185">Reference proteome</keyword>
<organism evidence="1 2">
    <name type="scientific">Megamonas hypermegale</name>
    <dbReference type="NCBI Taxonomy" id="158847"/>
    <lineage>
        <taxon>Bacteria</taxon>
        <taxon>Bacillati</taxon>
        <taxon>Bacillota</taxon>
        <taxon>Negativicutes</taxon>
        <taxon>Selenomonadales</taxon>
        <taxon>Selenomonadaceae</taxon>
        <taxon>Megamonas</taxon>
    </lineage>
</organism>
<gene>
    <name evidence="1" type="ORF">SAMEA4364220_00251</name>
</gene>
<dbReference type="EMBL" id="LT906446">
    <property type="protein sequence ID" value="SNU94712.1"/>
    <property type="molecule type" value="Genomic_DNA"/>
</dbReference>
<dbReference type="SUPFAM" id="SSF158397">
    <property type="entry name" value="TM1646-like"/>
    <property type="match status" value="1"/>
</dbReference>
<dbReference type="Gene3D" id="1.20.120.490">
    <property type="entry name" value="Hypothetical protein TM1646-like domain"/>
    <property type="match status" value="1"/>
</dbReference>
<dbReference type="GeneID" id="78506289"/>
<evidence type="ECO:0000313" key="1">
    <source>
        <dbReference type="EMBL" id="SNU94712.1"/>
    </source>
</evidence>
<dbReference type="Proteomes" id="UP000215383">
    <property type="component" value="Chromosome 1"/>
</dbReference>
<accession>A0A239TB45</accession>
<dbReference type="AlphaFoldDB" id="A0A239TB45"/>
<name>A0A239TB45_9FIRM</name>
<dbReference type="InterPro" id="IPR024042">
    <property type="entry name" value="TM1646-like_dom_sf"/>
</dbReference>
<dbReference type="Pfam" id="PF03885">
    <property type="entry name" value="DUF327"/>
    <property type="match status" value="1"/>
</dbReference>
<reference evidence="1 2" key="1">
    <citation type="submission" date="2017-06" db="EMBL/GenBank/DDBJ databases">
        <authorList>
            <consortium name="Pathogen Informatics"/>
        </authorList>
    </citation>
    <scope>NUCLEOTIDE SEQUENCE [LARGE SCALE GENOMIC DNA]</scope>
    <source>
        <strain evidence="1 2">NCTC10570</strain>
    </source>
</reference>